<dbReference type="CDD" id="cd01392">
    <property type="entry name" value="HTH_LacI"/>
    <property type="match status" value="1"/>
</dbReference>
<dbReference type="GO" id="GO:0003677">
    <property type="term" value="F:DNA binding"/>
    <property type="evidence" value="ECO:0007669"/>
    <property type="project" value="UniProtKB-KW"/>
</dbReference>
<dbReference type="PRINTS" id="PR00036">
    <property type="entry name" value="HTHLACI"/>
</dbReference>
<dbReference type="SUPFAM" id="SSF53822">
    <property type="entry name" value="Periplasmic binding protein-like I"/>
    <property type="match status" value="1"/>
</dbReference>
<dbReference type="Proteomes" id="UP001596039">
    <property type="component" value="Unassembled WGS sequence"/>
</dbReference>
<dbReference type="SMART" id="SM00354">
    <property type="entry name" value="HTH_LACI"/>
    <property type="match status" value="1"/>
</dbReference>
<dbReference type="PROSITE" id="PS50932">
    <property type="entry name" value="HTH_LACI_2"/>
    <property type="match status" value="1"/>
</dbReference>
<evidence type="ECO:0000256" key="2">
    <source>
        <dbReference type="ARBA" id="ARBA00023125"/>
    </source>
</evidence>
<dbReference type="CDD" id="cd01574">
    <property type="entry name" value="PBP1_LacI"/>
    <property type="match status" value="1"/>
</dbReference>
<dbReference type="InterPro" id="IPR000843">
    <property type="entry name" value="HTH_LacI"/>
</dbReference>
<dbReference type="Gene3D" id="3.40.50.2300">
    <property type="match status" value="2"/>
</dbReference>
<dbReference type="InterPro" id="IPR010982">
    <property type="entry name" value="Lambda_DNA-bd_dom_sf"/>
</dbReference>
<sequence length="341" mass="37313">MTTEPSTSRAPNIRDVARVAGVSYQTVSRVLNDSPNLRETTKQRVLEVIEEIGYRPNQAARALVTSRSKVIGVLVATRAAAYGVQTILYEIEDAARAAGYRIAIATTPSDEQSVRAALAQLEGQAVEAVVVVAPQSRVFDLLTTTPLRVPFVMLDSSRRDLGHSVAVDQFEGARLATRHLIELGHRRIIHLAGPQDWIEAEARMQGYLREISDSELMVRPPVLGDWTAEFGYRAGRELLAGEDFTAVFCSNDLMALGLLHAFREAGIRVPEDVSVVGFDDIPEAAHYSPPLTTIRQDFAEVGRRSIGLLLAELGSGGQRHVEPIRPELVMRSSTARIGARV</sequence>
<reference evidence="6" key="1">
    <citation type="journal article" date="2019" name="Int. J. Syst. Evol. Microbiol.">
        <title>The Global Catalogue of Microorganisms (GCM) 10K type strain sequencing project: providing services to taxonomists for standard genome sequencing and annotation.</title>
        <authorList>
            <consortium name="The Broad Institute Genomics Platform"/>
            <consortium name="The Broad Institute Genome Sequencing Center for Infectious Disease"/>
            <person name="Wu L."/>
            <person name="Ma J."/>
        </authorList>
    </citation>
    <scope>NUCLEOTIDE SEQUENCE [LARGE SCALE GENOMIC DNA]</scope>
    <source>
        <strain evidence="6">CGMCC 4.6997</strain>
    </source>
</reference>
<dbReference type="Pfam" id="PF00356">
    <property type="entry name" value="LacI"/>
    <property type="match status" value="1"/>
</dbReference>
<dbReference type="InterPro" id="IPR046335">
    <property type="entry name" value="LacI/GalR-like_sensor"/>
</dbReference>
<dbReference type="PANTHER" id="PTHR30146">
    <property type="entry name" value="LACI-RELATED TRANSCRIPTIONAL REPRESSOR"/>
    <property type="match status" value="1"/>
</dbReference>
<dbReference type="SUPFAM" id="SSF47413">
    <property type="entry name" value="lambda repressor-like DNA-binding domains"/>
    <property type="match status" value="1"/>
</dbReference>
<proteinExistence type="predicted"/>
<evidence type="ECO:0000256" key="3">
    <source>
        <dbReference type="ARBA" id="ARBA00023163"/>
    </source>
</evidence>
<protein>
    <submittedName>
        <fullName evidence="5">LacI family DNA-binding transcriptional regulator</fullName>
    </submittedName>
</protein>
<organism evidence="5 6">
    <name type="scientific">Lysinimonas soli</name>
    <dbReference type="NCBI Taxonomy" id="1074233"/>
    <lineage>
        <taxon>Bacteria</taxon>
        <taxon>Bacillati</taxon>
        <taxon>Actinomycetota</taxon>
        <taxon>Actinomycetes</taxon>
        <taxon>Micrococcales</taxon>
        <taxon>Microbacteriaceae</taxon>
        <taxon>Lysinimonas</taxon>
    </lineage>
</organism>
<comment type="caution">
    <text evidence="5">The sequence shown here is derived from an EMBL/GenBank/DDBJ whole genome shotgun (WGS) entry which is preliminary data.</text>
</comment>
<evidence type="ECO:0000313" key="6">
    <source>
        <dbReference type="Proteomes" id="UP001596039"/>
    </source>
</evidence>
<dbReference type="RefSeq" id="WP_386740574.1">
    <property type="nucleotide sequence ID" value="NZ_JBHSMG010000002.1"/>
</dbReference>
<dbReference type="Pfam" id="PF13377">
    <property type="entry name" value="Peripla_BP_3"/>
    <property type="match status" value="1"/>
</dbReference>
<dbReference type="PANTHER" id="PTHR30146:SF109">
    <property type="entry name" value="HTH-TYPE TRANSCRIPTIONAL REGULATOR GALS"/>
    <property type="match status" value="1"/>
</dbReference>
<keyword evidence="2 5" id="KW-0238">DNA-binding</keyword>
<evidence type="ECO:0000313" key="5">
    <source>
        <dbReference type="EMBL" id="MFC5502875.1"/>
    </source>
</evidence>
<feature type="domain" description="HTH lacI-type" evidence="4">
    <location>
        <begin position="11"/>
        <end position="65"/>
    </location>
</feature>
<evidence type="ECO:0000256" key="1">
    <source>
        <dbReference type="ARBA" id="ARBA00023015"/>
    </source>
</evidence>
<evidence type="ECO:0000259" key="4">
    <source>
        <dbReference type="PROSITE" id="PS50932"/>
    </source>
</evidence>
<name>A0ABW0NS12_9MICO</name>
<keyword evidence="1" id="KW-0805">Transcription regulation</keyword>
<gene>
    <name evidence="5" type="ORF">ACFPJ4_11545</name>
</gene>
<dbReference type="InterPro" id="IPR028082">
    <property type="entry name" value="Peripla_BP_I"/>
</dbReference>
<accession>A0ABW0NS12</accession>
<keyword evidence="6" id="KW-1185">Reference proteome</keyword>
<dbReference type="PROSITE" id="PS00356">
    <property type="entry name" value="HTH_LACI_1"/>
    <property type="match status" value="1"/>
</dbReference>
<dbReference type="EMBL" id="JBHSMG010000002">
    <property type="protein sequence ID" value="MFC5502875.1"/>
    <property type="molecule type" value="Genomic_DNA"/>
</dbReference>
<dbReference type="Gene3D" id="1.10.260.40">
    <property type="entry name" value="lambda repressor-like DNA-binding domains"/>
    <property type="match status" value="1"/>
</dbReference>
<keyword evidence="3" id="KW-0804">Transcription</keyword>